<dbReference type="EMBL" id="JADGJH010000884">
    <property type="protein sequence ID" value="KAJ3121386.1"/>
    <property type="molecule type" value="Genomic_DNA"/>
</dbReference>
<proteinExistence type="predicted"/>
<evidence type="ECO:0000313" key="1">
    <source>
        <dbReference type="EMBL" id="KAJ3121386.1"/>
    </source>
</evidence>
<evidence type="ECO:0000313" key="2">
    <source>
        <dbReference type="Proteomes" id="UP001211907"/>
    </source>
</evidence>
<comment type="caution">
    <text evidence="1">The sequence shown here is derived from an EMBL/GenBank/DDBJ whole genome shotgun (WGS) entry which is preliminary data.</text>
</comment>
<feature type="non-terminal residue" evidence="1">
    <location>
        <position position="77"/>
    </location>
</feature>
<protein>
    <submittedName>
        <fullName evidence="1">Uncharacterized protein</fullName>
    </submittedName>
</protein>
<organism evidence="1 2">
    <name type="scientific">Physocladia obscura</name>
    <dbReference type="NCBI Taxonomy" id="109957"/>
    <lineage>
        <taxon>Eukaryota</taxon>
        <taxon>Fungi</taxon>
        <taxon>Fungi incertae sedis</taxon>
        <taxon>Chytridiomycota</taxon>
        <taxon>Chytridiomycota incertae sedis</taxon>
        <taxon>Chytridiomycetes</taxon>
        <taxon>Chytridiales</taxon>
        <taxon>Chytriomycetaceae</taxon>
        <taxon>Physocladia</taxon>
    </lineage>
</organism>
<name>A0AAD5T2L0_9FUNG</name>
<dbReference type="Proteomes" id="UP001211907">
    <property type="component" value="Unassembled WGS sequence"/>
</dbReference>
<keyword evidence="2" id="KW-1185">Reference proteome</keyword>
<reference evidence="1" key="1">
    <citation type="submission" date="2020-05" db="EMBL/GenBank/DDBJ databases">
        <title>Phylogenomic resolution of chytrid fungi.</title>
        <authorList>
            <person name="Stajich J.E."/>
            <person name="Amses K."/>
            <person name="Simmons R."/>
            <person name="Seto K."/>
            <person name="Myers J."/>
            <person name="Bonds A."/>
            <person name="Quandt C.A."/>
            <person name="Barry K."/>
            <person name="Liu P."/>
            <person name="Grigoriev I."/>
            <person name="Longcore J.E."/>
            <person name="James T.Y."/>
        </authorList>
    </citation>
    <scope>NUCLEOTIDE SEQUENCE</scope>
    <source>
        <strain evidence="1">JEL0513</strain>
    </source>
</reference>
<dbReference type="AlphaFoldDB" id="A0AAD5T2L0"/>
<sequence length="77" mass="8661">MEALINDLQSRLGISSPLNSLVRKKAIFISYSWGQGYSLASHAVSQRFNIWIDTDDEKFDRLFKKSAQAIGEVDAVI</sequence>
<accession>A0AAD5T2L0</accession>
<gene>
    <name evidence="1" type="ORF">HK100_012398</name>
</gene>